<dbReference type="InterPro" id="IPR013154">
    <property type="entry name" value="ADH-like_N"/>
</dbReference>
<evidence type="ECO:0000259" key="1">
    <source>
        <dbReference type="SMART" id="SM00829"/>
    </source>
</evidence>
<organism evidence="2 3">
    <name type="scientific">Halolactibacillus alkaliphilus</name>
    <dbReference type="NCBI Taxonomy" id="442899"/>
    <lineage>
        <taxon>Bacteria</taxon>
        <taxon>Bacillati</taxon>
        <taxon>Bacillota</taxon>
        <taxon>Bacilli</taxon>
        <taxon>Bacillales</taxon>
        <taxon>Bacillaceae</taxon>
        <taxon>Halolactibacillus</taxon>
    </lineage>
</organism>
<dbReference type="InterPro" id="IPR036291">
    <property type="entry name" value="NAD(P)-bd_dom_sf"/>
</dbReference>
<dbReference type="Pfam" id="PF08240">
    <property type="entry name" value="ADH_N"/>
    <property type="match status" value="1"/>
</dbReference>
<reference evidence="2 3" key="1">
    <citation type="submission" date="2019-07" db="EMBL/GenBank/DDBJ databases">
        <title>Whole genome shotgun sequence of Halolactibacillus alkaliphilus NBRC 103919.</title>
        <authorList>
            <person name="Hosoyama A."/>
            <person name="Uohara A."/>
            <person name="Ohji S."/>
            <person name="Ichikawa N."/>
        </authorList>
    </citation>
    <scope>NUCLEOTIDE SEQUENCE [LARGE SCALE GENOMIC DNA]</scope>
    <source>
        <strain evidence="2 3">NBRC 103919</strain>
    </source>
</reference>
<dbReference type="EMBL" id="BJYE01000031">
    <property type="protein sequence ID" value="GEN57534.1"/>
    <property type="molecule type" value="Genomic_DNA"/>
</dbReference>
<dbReference type="PANTHER" id="PTHR45033">
    <property type="match status" value="1"/>
</dbReference>
<accession>A0A511X3L3</accession>
<dbReference type="OrthoDB" id="9787435at2"/>
<dbReference type="PANTHER" id="PTHR45033:SF3">
    <property type="entry name" value="DEHYDROGENASE, PUTATIVE (AFU_ORTHOLOGUE AFUA_2G13270)-RELATED"/>
    <property type="match status" value="1"/>
</dbReference>
<feature type="domain" description="Enoyl reductase (ER)" evidence="1">
    <location>
        <begin position="6"/>
        <end position="323"/>
    </location>
</feature>
<dbReference type="InterPro" id="IPR013149">
    <property type="entry name" value="ADH-like_C"/>
</dbReference>
<dbReference type="InterPro" id="IPR052711">
    <property type="entry name" value="Zinc_ADH-like"/>
</dbReference>
<dbReference type="Gene3D" id="3.40.50.720">
    <property type="entry name" value="NAD(P)-binding Rossmann-like Domain"/>
    <property type="match status" value="1"/>
</dbReference>
<evidence type="ECO:0000313" key="3">
    <source>
        <dbReference type="Proteomes" id="UP000321400"/>
    </source>
</evidence>
<dbReference type="SUPFAM" id="SSF51735">
    <property type="entry name" value="NAD(P)-binding Rossmann-fold domains"/>
    <property type="match status" value="1"/>
</dbReference>
<name>A0A511X3L3_9BACI</name>
<evidence type="ECO:0000313" key="2">
    <source>
        <dbReference type="EMBL" id="GEN57534.1"/>
    </source>
</evidence>
<dbReference type="SUPFAM" id="SSF50129">
    <property type="entry name" value="GroES-like"/>
    <property type="match status" value="1"/>
</dbReference>
<dbReference type="Proteomes" id="UP000321400">
    <property type="component" value="Unassembled WGS sequence"/>
</dbReference>
<sequence>MKAIVDQNQKTELIERERRNPVGYQIEVQILYAGLNRRDLMIRKRRGEETIPVTLGSDGVGIVTRLGDEAVRFNVGDSVLINPGLYWDNATVAAPDTLEIVGYPNDGTFSDYYVQDEKYFERKPSFLTDAEAGCLNLSALTAFRAIFTKGQLKKGETVFIPGGASGVSTYLIQFAKAIGARVITTSRNEEKLTQLAKLGADFCLMTTSDWEVALSDESIDLVIDSIGEATFDRSLSVLKKGGRLVTFGATTDDVVSFNVRQFFYQQQTILGSTMGSREELKSMLTFIETHKIHPIIDHIYQKTDYQEAFDQLKQSKHLGKIVLDFKIS</sequence>
<dbReference type="InterPro" id="IPR020843">
    <property type="entry name" value="ER"/>
</dbReference>
<protein>
    <submittedName>
        <fullName evidence="2">Alcohol dehydrogenase</fullName>
    </submittedName>
</protein>
<dbReference type="RefSeq" id="WP_089802937.1">
    <property type="nucleotide sequence ID" value="NZ_BJYE01000031.1"/>
</dbReference>
<dbReference type="STRING" id="442899.SAMN05720591_1282"/>
<keyword evidence="3" id="KW-1185">Reference proteome</keyword>
<dbReference type="Pfam" id="PF00107">
    <property type="entry name" value="ADH_zinc_N"/>
    <property type="match status" value="1"/>
</dbReference>
<gene>
    <name evidence="2" type="ORF">HAL01_19980</name>
</gene>
<comment type="caution">
    <text evidence="2">The sequence shown here is derived from an EMBL/GenBank/DDBJ whole genome shotgun (WGS) entry which is preliminary data.</text>
</comment>
<dbReference type="SMART" id="SM00829">
    <property type="entry name" value="PKS_ER"/>
    <property type="match status" value="1"/>
</dbReference>
<dbReference type="GO" id="GO:0016491">
    <property type="term" value="F:oxidoreductase activity"/>
    <property type="evidence" value="ECO:0007669"/>
    <property type="project" value="InterPro"/>
</dbReference>
<dbReference type="AlphaFoldDB" id="A0A511X3L3"/>
<dbReference type="Gene3D" id="3.90.180.10">
    <property type="entry name" value="Medium-chain alcohol dehydrogenases, catalytic domain"/>
    <property type="match status" value="1"/>
</dbReference>
<dbReference type="InterPro" id="IPR011032">
    <property type="entry name" value="GroES-like_sf"/>
</dbReference>
<proteinExistence type="predicted"/>